<protein>
    <recommendedName>
        <fullName evidence="1">Transcription regulator MerR DNA binding domain-containing protein</fullName>
    </recommendedName>
</protein>
<dbReference type="EMBL" id="MWML01000098">
    <property type="protein sequence ID" value="TCG06638.1"/>
    <property type="molecule type" value="Genomic_DNA"/>
</dbReference>
<dbReference type="SUPFAM" id="SSF46955">
    <property type="entry name" value="Putative DNA-binding domain"/>
    <property type="match status" value="1"/>
</dbReference>
<reference evidence="2 3" key="1">
    <citation type="submission" date="2017-02" db="EMBL/GenBank/DDBJ databases">
        <title>Paraburkholderia sophoroidis sp. nov. and Paraburkholderia steynii sp. nov. rhizobial symbionts of the fynbos legume Hypocalyptus sophoroides.</title>
        <authorList>
            <person name="Steenkamp E.T."/>
            <person name="Beukes C.W."/>
            <person name="Van Zyl E."/>
            <person name="Avontuur J."/>
            <person name="Chan W.Y."/>
            <person name="Hassen A."/>
            <person name="Palmer M."/>
            <person name="Mthombeni L."/>
            <person name="Phalane F."/>
            <person name="Sereme K."/>
            <person name="Venter S.N."/>
        </authorList>
    </citation>
    <scope>NUCLEOTIDE SEQUENCE [LARGE SCALE GENOMIC DNA]</scope>
    <source>
        <strain evidence="2 3">HC1.1ba</strain>
    </source>
</reference>
<evidence type="ECO:0000259" key="1">
    <source>
        <dbReference type="Pfam" id="PF09278"/>
    </source>
</evidence>
<dbReference type="AlphaFoldDB" id="A0A4V2NGX5"/>
<organism evidence="2 3">
    <name type="scientific">Paraburkholderia steynii</name>
    <dbReference type="NCBI Taxonomy" id="1245441"/>
    <lineage>
        <taxon>Bacteria</taxon>
        <taxon>Pseudomonadati</taxon>
        <taxon>Pseudomonadota</taxon>
        <taxon>Betaproteobacteria</taxon>
        <taxon>Burkholderiales</taxon>
        <taxon>Burkholderiaceae</taxon>
        <taxon>Paraburkholderia</taxon>
    </lineage>
</organism>
<accession>A0A4V2NGX5</accession>
<comment type="caution">
    <text evidence="2">The sequence shown here is derived from an EMBL/GenBank/DDBJ whole genome shotgun (WGS) entry which is preliminary data.</text>
</comment>
<dbReference type="InterPro" id="IPR015358">
    <property type="entry name" value="Tscrpt_reg_MerR_DNA-bd"/>
</dbReference>
<dbReference type="Gene3D" id="1.10.1660.10">
    <property type="match status" value="1"/>
</dbReference>
<gene>
    <name evidence="2" type="ORF">BZM27_24900</name>
</gene>
<sequence>MATFECRQRVGVPLVEIGAALAAIPHDRKPTAAEWAQVSARWHEALQQRIDTLLRLKTNLESCIGCSCLSLGECPLRNPEDNLGNGYSGAVLLEHGKSTSE</sequence>
<proteinExistence type="predicted"/>
<evidence type="ECO:0000313" key="3">
    <source>
        <dbReference type="Proteomes" id="UP000294200"/>
    </source>
</evidence>
<dbReference type="Pfam" id="PF09278">
    <property type="entry name" value="MerR-DNA-bind"/>
    <property type="match status" value="1"/>
</dbReference>
<dbReference type="Proteomes" id="UP000294200">
    <property type="component" value="Unassembled WGS sequence"/>
</dbReference>
<dbReference type="InterPro" id="IPR009061">
    <property type="entry name" value="DNA-bd_dom_put_sf"/>
</dbReference>
<evidence type="ECO:0000313" key="2">
    <source>
        <dbReference type="EMBL" id="TCG06638.1"/>
    </source>
</evidence>
<name>A0A4V2NGX5_9BURK</name>
<feature type="domain" description="Transcription regulator MerR DNA binding" evidence="1">
    <location>
        <begin position="8"/>
        <end position="63"/>
    </location>
</feature>
<keyword evidence="3" id="KW-1185">Reference proteome</keyword>